<dbReference type="InterPro" id="IPR008407">
    <property type="entry name" value="Brnchd-chn_aa_trnsp_AzlD"/>
</dbReference>
<feature type="transmembrane region" description="Helical" evidence="1">
    <location>
        <begin position="70"/>
        <end position="88"/>
    </location>
</feature>
<organism evidence="2 3">
    <name type="scientific">Kushneria konosiri</name>
    <dbReference type="NCBI Taxonomy" id="698828"/>
    <lineage>
        <taxon>Bacteria</taxon>
        <taxon>Pseudomonadati</taxon>
        <taxon>Pseudomonadota</taxon>
        <taxon>Gammaproteobacteria</taxon>
        <taxon>Oceanospirillales</taxon>
        <taxon>Halomonadaceae</taxon>
        <taxon>Kushneria</taxon>
    </lineage>
</organism>
<dbReference type="OrthoDB" id="9154314at2"/>
<keyword evidence="3" id="KW-1185">Reference proteome</keyword>
<gene>
    <name evidence="2" type="ORF">B9G99_12010</name>
</gene>
<feature type="transmembrane region" description="Helical" evidence="1">
    <location>
        <begin position="95"/>
        <end position="113"/>
    </location>
</feature>
<dbReference type="AlphaFoldDB" id="A0A2Z2HIZ3"/>
<name>A0A2Z2HIZ3_9GAMM</name>
<feature type="transmembrane region" description="Helical" evidence="1">
    <location>
        <begin position="46"/>
        <end position="64"/>
    </location>
</feature>
<dbReference type="KEGG" id="kus:B9G99_12010"/>
<evidence type="ECO:0000313" key="3">
    <source>
        <dbReference type="Proteomes" id="UP000250025"/>
    </source>
</evidence>
<sequence length="114" mass="12148">MSIAIWWAAGATALGTLLIRMLPLYLMQQRLRRTSEANGEMTIPTWPGVMAPLMIAALLGVSLIPQPANAVSWVSTLVGSLVTLSVWYRTRTLGLPVAAGVAAYALVLLIGSWG</sequence>
<reference evidence="2 3" key="1">
    <citation type="journal article" date="2017" name="Int. J. Syst. Evol. Microbiol.">
        <title>Kushneria konosiri sp. nov., isolated from the Korean salt-fermented seafood Daemi-jeot.</title>
        <authorList>
            <person name="Yun J.H."/>
            <person name="Park S.K."/>
            <person name="Lee J.Y."/>
            <person name="Jung M.J."/>
            <person name="Bae J.W."/>
        </authorList>
    </citation>
    <scope>NUCLEOTIDE SEQUENCE [LARGE SCALE GENOMIC DNA]</scope>
    <source>
        <strain evidence="2 3">X49</strain>
    </source>
</reference>
<feature type="transmembrane region" description="Helical" evidence="1">
    <location>
        <begin position="6"/>
        <end position="26"/>
    </location>
</feature>
<keyword evidence="1" id="KW-0472">Membrane</keyword>
<dbReference type="Pfam" id="PF05437">
    <property type="entry name" value="AzlD"/>
    <property type="match status" value="1"/>
</dbReference>
<dbReference type="Proteomes" id="UP000250025">
    <property type="component" value="Chromosome"/>
</dbReference>
<keyword evidence="1" id="KW-0812">Transmembrane</keyword>
<evidence type="ECO:0000256" key="1">
    <source>
        <dbReference type="SAM" id="Phobius"/>
    </source>
</evidence>
<accession>A0A2Z2HIZ3</accession>
<protein>
    <submittedName>
        <fullName evidence="2">Branched-chain amino acid ABC transporter</fullName>
    </submittedName>
</protein>
<dbReference type="EMBL" id="CP021323">
    <property type="protein sequence ID" value="ARS53491.1"/>
    <property type="molecule type" value="Genomic_DNA"/>
</dbReference>
<evidence type="ECO:0000313" key="2">
    <source>
        <dbReference type="EMBL" id="ARS53491.1"/>
    </source>
</evidence>
<keyword evidence="1" id="KW-1133">Transmembrane helix</keyword>
<proteinExistence type="predicted"/>
<dbReference type="RefSeq" id="WP_086622367.1">
    <property type="nucleotide sequence ID" value="NZ_CP021323.1"/>
</dbReference>